<protein>
    <submittedName>
        <fullName evidence="1">Uncharacterized protein</fullName>
    </submittedName>
</protein>
<accession>A0A061GE76</accession>
<evidence type="ECO:0000313" key="2">
    <source>
        <dbReference type="Proteomes" id="UP000026915"/>
    </source>
</evidence>
<dbReference type="Gramene" id="EOY27891">
    <property type="protein sequence ID" value="EOY27891"/>
    <property type="gene ID" value="TCM_029609"/>
</dbReference>
<reference evidence="1 2" key="1">
    <citation type="journal article" date="2013" name="Genome Biol.">
        <title>The genome sequence of the most widely cultivated cacao type and its use to identify candidate genes regulating pod color.</title>
        <authorList>
            <person name="Motamayor J.C."/>
            <person name="Mockaitis K."/>
            <person name="Schmutz J."/>
            <person name="Haiminen N."/>
            <person name="Iii D.L."/>
            <person name="Cornejo O."/>
            <person name="Findley S.D."/>
            <person name="Zheng P."/>
            <person name="Utro F."/>
            <person name="Royaert S."/>
            <person name="Saski C."/>
            <person name="Jenkins J."/>
            <person name="Podicheti R."/>
            <person name="Zhao M."/>
            <person name="Scheffler B.E."/>
            <person name="Stack J.C."/>
            <person name="Feltus F.A."/>
            <person name="Mustiga G.M."/>
            <person name="Amores F."/>
            <person name="Phillips W."/>
            <person name="Marelli J.P."/>
            <person name="May G.D."/>
            <person name="Shapiro H."/>
            <person name="Ma J."/>
            <person name="Bustamante C.D."/>
            <person name="Schnell R.J."/>
            <person name="Main D."/>
            <person name="Gilbert D."/>
            <person name="Parida L."/>
            <person name="Kuhn D.N."/>
        </authorList>
    </citation>
    <scope>NUCLEOTIDE SEQUENCE [LARGE SCALE GENOMIC DNA]</scope>
    <source>
        <strain evidence="2">cv. Matina 1-6</strain>
    </source>
</reference>
<sequence length="74" mass="8465">MTAWTGKRIHFSQPGQAPNLTGLFYWSAREVSFPTPYTKIPSVARNSDSGCHIFLHLNNYEKPLNNLEQTLRKS</sequence>
<keyword evidence="2" id="KW-1185">Reference proteome</keyword>
<name>A0A061GE76_THECC</name>
<dbReference type="HOGENOM" id="CLU_2692793_0_0_1"/>
<evidence type="ECO:0000313" key="1">
    <source>
        <dbReference type="EMBL" id="EOY27891.1"/>
    </source>
</evidence>
<proteinExistence type="predicted"/>
<organism evidence="1 2">
    <name type="scientific">Theobroma cacao</name>
    <name type="common">Cacao</name>
    <name type="synonym">Cocoa</name>
    <dbReference type="NCBI Taxonomy" id="3641"/>
    <lineage>
        <taxon>Eukaryota</taxon>
        <taxon>Viridiplantae</taxon>
        <taxon>Streptophyta</taxon>
        <taxon>Embryophyta</taxon>
        <taxon>Tracheophyta</taxon>
        <taxon>Spermatophyta</taxon>
        <taxon>Magnoliopsida</taxon>
        <taxon>eudicotyledons</taxon>
        <taxon>Gunneridae</taxon>
        <taxon>Pentapetalae</taxon>
        <taxon>rosids</taxon>
        <taxon>malvids</taxon>
        <taxon>Malvales</taxon>
        <taxon>Malvaceae</taxon>
        <taxon>Byttnerioideae</taxon>
        <taxon>Theobroma</taxon>
    </lineage>
</organism>
<dbReference type="EMBL" id="CM001884">
    <property type="protein sequence ID" value="EOY27891.1"/>
    <property type="molecule type" value="Genomic_DNA"/>
</dbReference>
<dbReference type="AlphaFoldDB" id="A0A061GE76"/>
<dbReference type="InParanoid" id="A0A061GE76"/>
<gene>
    <name evidence="1" type="ORF">TCM_029609</name>
</gene>
<dbReference type="Proteomes" id="UP000026915">
    <property type="component" value="Chromosome 6"/>
</dbReference>